<feature type="domain" description="Ras-associating" evidence="2">
    <location>
        <begin position="252"/>
        <end position="338"/>
    </location>
</feature>
<feature type="compositionally biased region" description="Low complexity" evidence="1">
    <location>
        <begin position="699"/>
        <end position="741"/>
    </location>
</feature>
<evidence type="ECO:0000313" key="3">
    <source>
        <dbReference type="EMBL" id="KAL3832005.1"/>
    </source>
</evidence>
<feature type="compositionally biased region" description="Low complexity" evidence="1">
    <location>
        <begin position="578"/>
        <end position="592"/>
    </location>
</feature>
<gene>
    <name evidence="3" type="ORF">ACJMK2_023689</name>
</gene>
<organism evidence="3 4">
    <name type="scientific">Sinanodonta woodiana</name>
    <name type="common">Chinese pond mussel</name>
    <name type="synonym">Anodonta woodiana</name>
    <dbReference type="NCBI Taxonomy" id="1069815"/>
    <lineage>
        <taxon>Eukaryota</taxon>
        <taxon>Metazoa</taxon>
        <taxon>Spiralia</taxon>
        <taxon>Lophotrochozoa</taxon>
        <taxon>Mollusca</taxon>
        <taxon>Bivalvia</taxon>
        <taxon>Autobranchia</taxon>
        <taxon>Heteroconchia</taxon>
        <taxon>Palaeoheterodonta</taxon>
        <taxon>Unionida</taxon>
        <taxon>Unionoidea</taxon>
        <taxon>Unionidae</taxon>
        <taxon>Unioninae</taxon>
        <taxon>Sinanodonta</taxon>
    </lineage>
</organism>
<dbReference type="Gene3D" id="2.30.29.30">
    <property type="entry name" value="Pleckstrin-homology domain (PH domain)/Phosphotyrosine-binding domain (PTB)"/>
    <property type="match status" value="2"/>
</dbReference>
<dbReference type="PANTHER" id="PTHR11243">
    <property type="entry name" value="GROWTH FACTOR RECEPTOR-BOUND PROTEIN"/>
    <property type="match status" value="1"/>
</dbReference>
<feature type="compositionally biased region" description="Low complexity" evidence="1">
    <location>
        <begin position="1235"/>
        <end position="1246"/>
    </location>
</feature>
<feature type="compositionally biased region" description="Polar residues" evidence="1">
    <location>
        <begin position="1108"/>
        <end position="1132"/>
    </location>
</feature>
<comment type="caution">
    <text evidence="3">The sequence shown here is derived from an EMBL/GenBank/DDBJ whole genome shotgun (WGS) entry which is preliminary data.</text>
</comment>
<dbReference type="Gene3D" id="3.10.20.90">
    <property type="entry name" value="Phosphatidylinositol 3-kinase Catalytic Subunit, Chain A, domain 1"/>
    <property type="match status" value="1"/>
</dbReference>
<dbReference type="InterPro" id="IPR000159">
    <property type="entry name" value="RA_dom"/>
</dbReference>
<feature type="compositionally biased region" description="Polar residues" evidence="1">
    <location>
        <begin position="744"/>
        <end position="759"/>
    </location>
</feature>
<feature type="region of interest" description="Disordered" evidence="1">
    <location>
        <begin position="1"/>
        <end position="23"/>
    </location>
</feature>
<dbReference type="Pfam" id="PF21989">
    <property type="entry name" value="RA_2"/>
    <property type="match status" value="1"/>
</dbReference>
<accession>A0ABD3T5L7</accession>
<feature type="compositionally biased region" description="Low complexity" evidence="1">
    <location>
        <begin position="201"/>
        <end position="217"/>
    </location>
</feature>
<evidence type="ECO:0000259" key="2">
    <source>
        <dbReference type="PROSITE" id="PS50200"/>
    </source>
</evidence>
<keyword evidence="4" id="KW-1185">Reference proteome</keyword>
<feature type="region of interest" description="Disordered" evidence="1">
    <location>
        <begin position="985"/>
        <end position="1141"/>
    </location>
</feature>
<feature type="region of interest" description="Disordered" evidence="1">
    <location>
        <begin position="201"/>
        <end position="230"/>
    </location>
</feature>
<name>A0ABD3T5L7_SINWO</name>
<dbReference type="InterPro" id="IPR029071">
    <property type="entry name" value="Ubiquitin-like_domsf"/>
</dbReference>
<proteinExistence type="predicted"/>
<dbReference type="InterPro" id="IPR039664">
    <property type="entry name" value="GRB/APBB1IP"/>
</dbReference>
<evidence type="ECO:0000256" key="1">
    <source>
        <dbReference type="SAM" id="MobiDB-lite"/>
    </source>
</evidence>
<dbReference type="PROSITE" id="PS50200">
    <property type="entry name" value="RA"/>
    <property type="match status" value="1"/>
</dbReference>
<feature type="compositionally biased region" description="Basic and acidic residues" evidence="1">
    <location>
        <begin position="1248"/>
        <end position="1257"/>
    </location>
</feature>
<protein>
    <recommendedName>
        <fullName evidence="2">Ras-associating domain-containing protein</fullName>
    </recommendedName>
</protein>
<feature type="compositionally biased region" description="Basic and acidic residues" evidence="1">
    <location>
        <begin position="670"/>
        <end position="681"/>
    </location>
</feature>
<feature type="compositionally biased region" description="Basic and acidic residues" evidence="1">
    <location>
        <begin position="640"/>
        <end position="660"/>
    </location>
</feature>
<dbReference type="SMART" id="SM00314">
    <property type="entry name" value="RA"/>
    <property type="match status" value="1"/>
</dbReference>
<evidence type="ECO:0000313" key="4">
    <source>
        <dbReference type="Proteomes" id="UP001634394"/>
    </source>
</evidence>
<dbReference type="PANTHER" id="PTHR11243:SF23">
    <property type="entry name" value="LD06925P"/>
    <property type="match status" value="1"/>
</dbReference>
<dbReference type="Proteomes" id="UP001634394">
    <property type="component" value="Unassembled WGS sequence"/>
</dbReference>
<feature type="compositionally biased region" description="Polar residues" evidence="1">
    <location>
        <begin position="612"/>
        <end position="635"/>
    </location>
</feature>
<feature type="region of interest" description="Disordered" evidence="1">
    <location>
        <begin position="1160"/>
        <end position="1315"/>
    </location>
</feature>
<feature type="compositionally biased region" description="Polar residues" evidence="1">
    <location>
        <begin position="682"/>
        <end position="698"/>
    </location>
</feature>
<dbReference type="EMBL" id="JBJQND010000019">
    <property type="protein sequence ID" value="KAL3832005.1"/>
    <property type="molecule type" value="Genomic_DNA"/>
</dbReference>
<dbReference type="InterPro" id="IPR011993">
    <property type="entry name" value="PH-like_dom_sf"/>
</dbReference>
<dbReference type="SUPFAM" id="SSF54236">
    <property type="entry name" value="Ubiquitin-like"/>
    <property type="match status" value="1"/>
</dbReference>
<sequence>MEEEEYNTSSEVEPDSDHEDQDAEHELGNWLLQLETLKMGLDPGETGTVRRRNKTVVTPKMAMESFRLSFLSNDENQDVNFDAILGELCELETQLSTTQSEIMRGQQRFTSQTKDENRDSGNDLVQAELEALASEITRTLGFPQSIAVGDINYFHDNYPGDLQVCADALYDIGETDSAFSEITSLPSSESFTSMVTVSSSADTSSSGETCSTSSASTITPQSVQQNEEDQKALSKADKIRIALEKIKDAKIKKLFVRAFAKDGSSKSILVDEKMTIAEVIQILSDKNHIRLNAEMAVVEHMPELFMERILEDHDSLVENMVMWTRDSKNKVVFEPRTEKNDLFKCPEKYLLVSSSSEKGASLDPKRRENLIQEFFSGQGVQVPEVEGVLYLKSDCKKAWKKFFFLYLTCLVQFDYVDIYHGLGWKKKYHSPTDYCFALKYGKQLLTNYENLQKNIQSWDIRELRSSLCDNGDHISVELNPGGDLRDSRLSVPEPGARHSIVTVKNSSLVRKGSSDFNGPDEVLCLEVTPLEEKKTSYSLQNSIDQKPPVKRVSFSNTHSVINADSYEELVPIRHRDSITSASTDSSEDSTSSGEGRQMISHRSKLRAKLPVTTETTRQISEMVQSSVEGTSTATYESILSEERRSSIQSQLERRESDRRKSAPMLQSNLHSKENHVDRMSDQRTQNLQESNLPSSPTGSKSGSQKNSKKVQSSQQQIQSSCKTHSRGSSISSVESSGSEHSYIFSPTSPQPGKSSSTPYISHPFIFPEHDYSPTASTYPTSHIYNDIYQTVDQSGSPKQPPPTAQKPAGRKNQQGHSRNSSKSSLESVEESETPVCVATALDKKSMVMSPTVAKKNAHLLTVDVSGRQNSQCTSTPAAVSIPILQNMPNSPPVSIALPVFRMPGTPPVSVSSLLPNSSSKIPVQLASPPHHVQSPPPPQHVTGVLHTVAVPVPVSGVTFPSCALGTPPAGVATSNYAPGTPPFAMSSPHCPPGSSPVGLTGRPKPPTPPQSCRDPQKGPEPPGVSSSSLPTPHSVLVTSSFASVSPPPPVEPILSPHPLHIHRGSSSGIPAVKPVTPPVVPDHSGPNRNQKHAKSGSAGSITVAMGNQPIQRSQSRTETDYATSPRSPSVSSPGLPADEHNYAPLPFLEELNRRSQIQKVGLQKPPCADAKIPPETLPKPIDRRQKNKSASSQNKHKQGDQGPAVTVVANSVPTLHQDCKRSGLPPPLPKRSESTKLSSDSRLSSSGDCDHVPKEQNDIYANCEGIMDINDLPPPPPELLEGLQESLKQNGVSGKTKIPPPPPKRSKDTQLSASH</sequence>
<feature type="compositionally biased region" description="Low complexity" evidence="1">
    <location>
        <begin position="817"/>
        <end position="826"/>
    </location>
</feature>
<feature type="region of interest" description="Disordered" evidence="1">
    <location>
        <begin position="574"/>
        <end position="760"/>
    </location>
</feature>
<reference evidence="3 4" key="1">
    <citation type="submission" date="2024-11" db="EMBL/GenBank/DDBJ databases">
        <title>Chromosome-level genome assembly of the freshwater bivalve Anodonta woodiana.</title>
        <authorList>
            <person name="Chen X."/>
        </authorList>
    </citation>
    <scope>NUCLEOTIDE SEQUENCE [LARGE SCALE GENOMIC DNA]</scope>
    <source>
        <strain evidence="3">MN2024</strain>
        <tissue evidence="3">Gills</tissue>
    </source>
</reference>
<feature type="region of interest" description="Disordered" evidence="1">
    <location>
        <begin position="791"/>
        <end position="832"/>
    </location>
</feature>